<proteinExistence type="inferred from homology"/>
<dbReference type="PRINTS" id="PR00973">
    <property type="entry name" value="RIBOSOMALS17"/>
</dbReference>
<gene>
    <name evidence="6" type="primary">rpsQ</name>
    <name evidence="7" type="ORF">COX02_01070</name>
</gene>
<organism evidence="7 8">
    <name type="scientific">Candidatus Vogelbacteria bacterium CG22_combo_CG10-13_8_21_14_all_37_9</name>
    <dbReference type="NCBI Taxonomy" id="1975046"/>
    <lineage>
        <taxon>Bacteria</taxon>
        <taxon>Candidatus Vogeliibacteriota</taxon>
    </lineage>
</organism>
<dbReference type="NCBIfam" id="TIGR03635">
    <property type="entry name" value="uS17_bact"/>
    <property type="match status" value="1"/>
</dbReference>
<dbReference type="PANTHER" id="PTHR10744">
    <property type="entry name" value="40S RIBOSOMAL PROTEIN S11 FAMILY MEMBER"/>
    <property type="match status" value="1"/>
</dbReference>
<dbReference type="InterPro" id="IPR012340">
    <property type="entry name" value="NA-bd_OB-fold"/>
</dbReference>
<keyword evidence="5 6" id="KW-0687">Ribonucleoprotein</keyword>
<keyword evidence="4 6" id="KW-0689">Ribosomal protein</keyword>
<keyword evidence="2 6" id="KW-0699">rRNA-binding</keyword>
<evidence type="ECO:0000313" key="7">
    <source>
        <dbReference type="EMBL" id="PIP58296.1"/>
    </source>
</evidence>
<comment type="caution">
    <text evidence="7">The sequence shown here is derived from an EMBL/GenBank/DDBJ whole genome shotgun (WGS) entry which is preliminary data.</text>
</comment>
<dbReference type="Pfam" id="PF00366">
    <property type="entry name" value="Ribosomal_S17"/>
    <property type="match status" value="1"/>
</dbReference>
<keyword evidence="3 6" id="KW-0694">RNA-binding</keyword>
<dbReference type="CDD" id="cd00364">
    <property type="entry name" value="Ribosomal_uS17"/>
    <property type="match status" value="1"/>
</dbReference>
<dbReference type="SUPFAM" id="SSF50249">
    <property type="entry name" value="Nucleic acid-binding proteins"/>
    <property type="match status" value="1"/>
</dbReference>
<protein>
    <recommendedName>
        <fullName evidence="6">Small ribosomal subunit protein uS17</fullName>
    </recommendedName>
</protein>
<dbReference type="GO" id="GO:0003735">
    <property type="term" value="F:structural constituent of ribosome"/>
    <property type="evidence" value="ECO:0007669"/>
    <property type="project" value="UniProtKB-UniRule"/>
</dbReference>
<name>A0A2H0BKU0_9BACT</name>
<dbReference type="Proteomes" id="UP000229334">
    <property type="component" value="Unassembled WGS sequence"/>
</dbReference>
<evidence type="ECO:0000256" key="5">
    <source>
        <dbReference type="ARBA" id="ARBA00023274"/>
    </source>
</evidence>
<dbReference type="GO" id="GO:0022627">
    <property type="term" value="C:cytosolic small ribosomal subunit"/>
    <property type="evidence" value="ECO:0007669"/>
    <property type="project" value="UniProtKB-UniRule"/>
</dbReference>
<evidence type="ECO:0000256" key="2">
    <source>
        <dbReference type="ARBA" id="ARBA00022730"/>
    </source>
</evidence>
<comment type="subunit">
    <text evidence="6">Part of the 30S ribosomal subunit.</text>
</comment>
<comment type="similarity">
    <text evidence="1 6">Belongs to the universal ribosomal protein uS17 family.</text>
</comment>
<evidence type="ECO:0000256" key="4">
    <source>
        <dbReference type="ARBA" id="ARBA00022980"/>
    </source>
</evidence>
<dbReference type="PANTHER" id="PTHR10744:SF1">
    <property type="entry name" value="SMALL RIBOSOMAL SUBUNIT PROTEIN US17M"/>
    <property type="match status" value="1"/>
</dbReference>
<dbReference type="HAMAP" id="MF_01345_B">
    <property type="entry name" value="Ribosomal_uS17_B"/>
    <property type="match status" value="1"/>
</dbReference>
<dbReference type="InterPro" id="IPR000266">
    <property type="entry name" value="Ribosomal_uS17"/>
</dbReference>
<dbReference type="GO" id="GO:0006412">
    <property type="term" value="P:translation"/>
    <property type="evidence" value="ECO:0007669"/>
    <property type="project" value="UniProtKB-UniRule"/>
</dbReference>
<accession>A0A2H0BKU0</accession>
<evidence type="ECO:0000256" key="6">
    <source>
        <dbReference type="HAMAP-Rule" id="MF_01345"/>
    </source>
</evidence>
<evidence type="ECO:0000256" key="1">
    <source>
        <dbReference type="ARBA" id="ARBA00010254"/>
    </source>
</evidence>
<evidence type="ECO:0000256" key="3">
    <source>
        <dbReference type="ARBA" id="ARBA00022884"/>
    </source>
</evidence>
<dbReference type="AlphaFoldDB" id="A0A2H0BKU0"/>
<dbReference type="InterPro" id="IPR019984">
    <property type="entry name" value="Ribosomal_uS17_bact/chlr"/>
</dbReference>
<comment type="function">
    <text evidence="6">One of the primary rRNA binding proteins, it binds specifically to the 5'-end of 16S ribosomal RNA.</text>
</comment>
<reference evidence="7 8" key="1">
    <citation type="submission" date="2017-09" db="EMBL/GenBank/DDBJ databases">
        <title>Depth-based differentiation of microbial function through sediment-hosted aquifers and enrichment of novel symbionts in the deep terrestrial subsurface.</title>
        <authorList>
            <person name="Probst A.J."/>
            <person name="Ladd B."/>
            <person name="Jarett J.K."/>
            <person name="Geller-Mcgrath D.E."/>
            <person name="Sieber C.M."/>
            <person name="Emerson J.B."/>
            <person name="Anantharaman K."/>
            <person name="Thomas B.C."/>
            <person name="Malmstrom R."/>
            <person name="Stieglmeier M."/>
            <person name="Klingl A."/>
            <person name="Woyke T."/>
            <person name="Ryan C.M."/>
            <person name="Banfield J.F."/>
        </authorList>
    </citation>
    <scope>NUCLEOTIDE SEQUENCE [LARGE SCALE GENOMIC DNA]</scope>
    <source>
        <strain evidence="7">CG22_combo_CG10-13_8_21_14_all_37_9</strain>
    </source>
</reference>
<dbReference type="EMBL" id="PCSX01000018">
    <property type="protein sequence ID" value="PIP58296.1"/>
    <property type="molecule type" value="Genomic_DNA"/>
</dbReference>
<dbReference type="NCBIfam" id="NF004123">
    <property type="entry name" value="PRK05610.1"/>
    <property type="match status" value="1"/>
</dbReference>
<dbReference type="Gene3D" id="2.40.50.140">
    <property type="entry name" value="Nucleic acid-binding proteins"/>
    <property type="match status" value="1"/>
</dbReference>
<sequence length="79" mass="9250">MSELKLLKILKGIVVSDKMDKTVVVAVSRFVKHPKYDKYLKRDKRYKAHDPENRFKIGDQVEIRSCRPLSKDKSFEVIG</sequence>
<dbReference type="GO" id="GO:0019843">
    <property type="term" value="F:rRNA binding"/>
    <property type="evidence" value="ECO:0007669"/>
    <property type="project" value="UniProtKB-UniRule"/>
</dbReference>
<evidence type="ECO:0000313" key="8">
    <source>
        <dbReference type="Proteomes" id="UP000229334"/>
    </source>
</evidence>